<keyword evidence="2" id="KW-1185">Reference proteome</keyword>
<dbReference type="EMBL" id="CAJVPT010017957">
    <property type="protein sequence ID" value="CAG8630106.1"/>
    <property type="molecule type" value="Genomic_DNA"/>
</dbReference>
<gene>
    <name evidence="1" type="ORF">ACOLOM_LOCUS7603</name>
</gene>
<proteinExistence type="predicted"/>
<comment type="caution">
    <text evidence="1">The sequence shown here is derived from an EMBL/GenBank/DDBJ whole genome shotgun (WGS) entry which is preliminary data.</text>
</comment>
<sequence length="444" mass="47679">MAKRVIVDDSHPSITYTGKWQSLQSVDSGTNEYNGTVHKTTTPGSSIQFHFHGLPGVTLSLDGDTPRTLNATGNLTPAANTTSWSHVPLWSVEDLTNGDHTATIAVDEVNKDRPFYVDFFTARTVESGGVVIVDDKDGNIAYEGDWTLAGSIEDYFQTIHKSTTPGAKAIFQFNGTAVQVYGTAARGNRDVFTFALDSSSISTYSVVANQTSQKHTLLYDIKDLTPTLHRLVITTLNPQSASLDYIVYDSSLGANGSGNSPINSTSKKSLTGAIVGGVVGGIVFVLLLGALIYYRRRKRPGRLDQPYSEQSVKNIPISPFDSEIPRGGGGPAPRNDKHESPYVNPAPNDRFMPSNGQNSDPDRSIVDSRDLSMLGGSSSASDQKNRPQLDALPSSIRLEEASPLLHDSRNPARGIGGLMGQHTSPIGDIAVDDSIPPPPAYYVT</sequence>
<accession>A0ACA9N5I5</accession>
<dbReference type="Proteomes" id="UP000789525">
    <property type="component" value="Unassembled WGS sequence"/>
</dbReference>
<name>A0ACA9N5I5_9GLOM</name>
<reference evidence="1" key="1">
    <citation type="submission" date="2021-06" db="EMBL/GenBank/DDBJ databases">
        <authorList>
            <person name="Kallberg Y."/>
            <person name="Tangrot J."/>
            <person name="Rosling A."/>
        </authorList>
    </citation>
    <scope>NUCLEOTIDE SEQUENCE</scope>
    <source>
        <strain evidence="1">CL356</strain>
    </source>
</reference>
<evidence type="ECO:0000313" key="2">
    <source>
        <dbReference type="Proteomes" id="UP000789525"/>
    </source>
</evidence>
<protein>
    <submittedName>
        <fullName evidence="1">13541_t:CDS:1</fullName>
    </submittedName>
</protein>
<evidence type="ECO:0000313" key="1">
    <source>
        <dbReference type="EMBL" id="CAG8630106.1"/>
    </source>
</evidence>
<organism evidence="1 2">
    <name type="scientific">Acaulospora colombiana</name>
    <dbReference type="NCBI Taxonomy" id="27376"/>
    <lineage>
        <taxon>Eukaryota</taxon>
        <taxon>Fungi</taxon>
        <taxon>Fungi incertae sedis</taxon>
        <taxon>Mucoromycota</taxon>
        <taxon>Glomeromycotina</taxon>
        <taxon>Glomeromycetes</taxon>
        <taxon>Diversisporales</taxon>
        <taxon>Acaulosporaceae</taxon>
        <taxon>Acaulospora</taxon>
    </lineage>
</organism>